<gene>
    <name evidence="1" type="ORF">G3O08_08635</name>
</gene>
<dbReference type="Proteomes" id="UP000486602">
    <property type="component" value="Unassembled WGS sequence"/>
</dbReference>
<comment type="caution">
    <text evidence="1">The sequence shown here is derived from an EMBL/GenBank/DDBJ whole genome shotgun (WGS) entry which is preliminary data.</text>
</comment>
<reference evidence="1 2" key="1">
    <citation type="submission" date="2020-02" db="EMBL/GenBank/DDBJ databases">
        <title>Out from the shadows clarifying the taxonomy of the family Cryomorphaceae and related taxa by utilizing the GTDB taxonomic framework.</title>
        <authorList>
            <person name="Bowman J.P."/>
        </authorList>
    </citation>
    <scope>NUCLEOTIDE SEQUENCE [LARGE SCALE GENOMIC DNA]</scope>
    <source>
        <strain evidence="1 2">QSSC 1-22</strain>
    </source>
</reference>
<name>A0A7K3WSE0_9FLAO</name>
<dbReference type="EMBL" id="JAAGVY010000012">
    <property type="protein sequence ID" value="NEN23565.1"/>
    <property type="molecule type" value="Genomic_DNA"/>
</dbReference>
<sequence>MLIRTAQIEALGTPKKEKFIEKTIAFLKENTPKWAESKTDDQISATIENMIELGRERNIKKEINIQKLLFHWIKYELKTPPSPEIDAELIQESRSENYRVKCMIKAIRRNGVR</sequence>
<evidence type="ECO:0000313" key="2">
    <source>
        <dbReference type="Proteomes" id="UP000486602"/>
    </source>
</evidence>
<proteinExistence type="predicted"/>
<dbReference type="AlphaFoldDB" id="A0A7K3WSE0"/>
<protein>
    <submittedName>
        <fullName evidence="1">Uncharacterized protein</fullName>
    </submittedName>
</protein>
<evidence type="ECO:0000313" key="1">
    <source>
        <dbReference type="EMBL" id="NEN23565.1"/>
    </source>
</evidence>
<accession>A0A7K3WSE0</accession>
<organism evidence="1 2">
    <name type="scientific">Cryomorpha ignava</name>
    <dbReference type="NCBI Taxonomy" id="101383"/>
    <lineage>
        <taxon>Bacteria</taxon>
        <taxon>Pseudomonadati</taxon>
        <taxon>Bacteroidota</taxon>
        <taxon>Flavobacteriia</taxon>
        <taxon>Flavobacteriales</taxon>
        <taxon>Cryomorphaceae</taxon>
        <taxon>Cryomorpha</taxon>
    </lineage>
</organism>
<keyword evidence="2" id="KW-1185">Reference proteome</keyword>